<dbReference type="EMBL" id="JARHTQ010000015">
    <property type="protein sequence ID" value="MDF2258358.1"/>
    <property type="molecule type" value="Genomic_DNA"/>
</dbReference>
<evidence type="ECO:0008006" key="3">
    <source>
        <dbReference type="Google" id="ProtNLM"/>
    </source>
</evidence>
<accession>A0ABT5Z3L6</accession>
<dbReference type="Proteomes" id="UP001220022">
    <property type="component" value="Unassembled WGS sequence"/>
</dbReference>
<organism evidence="1 2">
    <name type="scientific">Streptantibioticus ferralitis</name>
    <dbReference type="NCBI Taxonomy" id="236510"/>
    <lineage>
        <taxon>Bacteria</taxon>
        <taxon>Bacillati</taxon>
        <taxon>Actinomycetota</taxon>
        <taxon>Actinomycetes</taxon>
        <taxon>Kitasatosporales</taxon>
        <taxon>Streptomycetaceae</taxon>
        <taxon>Streptantibioticus</taxon>
    </lineage>
</organism>
<evidence type="ECO:0000313" key="2">
    <source>
        <dbReference type="Proteomes" id="UP001220022"/>
    </source>
</evidence>
<keyword evidence="2" id="KW-1185">Reference proteome</keyword>
<evidence type="ECO:0000313" key="1">
    <source>
        <dbReference type="EMBL" id="MDF2258358.1"/>
    </source>
</evidence>
<name>A0ABT5Z3L6_9ACTN</name>
<protein>
    <recommendedName>
        <fullName evidence="3">SRPBCC family protein</fullName>
    </recommendedName>
</protein>
<proteinExistence type="predicted"/>
<reference evidence="1 2" key="1">
    <citation type="submission" date="2023-03" db="EMBL/GenBank/DDBJ databases">
        <title>Draft genome sequence of type strain Streptomyces ferralitis JCM 14344.</title>
        <authorList>
            <person name="Klaysubun C."/>
            <person name="Duangmal K."/>
        </authorList>
    </citation>
    <scope>NUCLEOTIDE SEQUENCE [LARGE SCALE GENOMIC DNA]</scope>
    <source>
        <strain evidence="1 2">JCM 14344</strain>
    </source>
</reference>
<comment type="caution">
    <text evidence="1">The sequence shown here is derived from an EMBL/GenBank/DDBJ whole genome shotgun (WGS) entry which is preliminary data.</text>
</comment>
<sequence>MNDDLARDWLTNLIVAYEIGEDFGASSPMVSAHTPPLKMAWTPQDPGEEDSVHLLIRAAQTDGVVTGPQAVNLKFEYVDDGDEGYYRFLLHITTPTSLTLATLSEGIAMLGEPDTSGIEAALSILREAVQAANLLLQQLSEFVAASISRGG</sequence>
<dbReference type="RefSeq" id="WP_275817299.1">
    <property type="nucleotide sequence ID" value="NZ_BAAANM010000007.1"/>
</dbReference>
<gene>
    <name evidence="1" type="ORF">P2L57_22345</name>
</gene>